<reference evidence="2 3" key="1">
    <citation type="submission" date="2017-07" db="EMBL/GenBank/DDBJ databases">
        <title>Draft Genome Sequences of Select Purple Nonsulfur Bacteria.</title>
        <authorList>
            <person name="Lasarre B."/>
            <person name="Mckinlay J.B."/>
        </authorList>
    </citation>
    <scope>NUCLEOTIDE SEQUENCE [LARGE SCALE GENOMIC DNA]</scope>
    <source>
        <strain evidence="2 3">DSM 5909</strain>
    </source>
</reference>
<dbReference type="OrthoDB" id="9806651at2"/>
<evidence type="ECO:0000313" key="2">
    <source>
        <dbReference type="EMBL" id="RAI44217.1"/>
    </source>
</evidence>
<sequence>MAKPPPSDQPDHTQKPRKDPARPTRAKASREALPPIAPALESLLNPGIARGEAGIGSQTGLDRAAGRE</sequence>
<dbReference type="EMBL" id="NPEX01000053">
    <property type="protein sequence ID" value="RAI44217.1"/>
    <property type="molecule type" value="Genomic_DNA"/>
</dbReference>
<name>A0A327L1F1_9BRAD</name>
<dbReference type="RefSeq" id="WP_146604431.1">
    <property type="nucleotide sequence ID" value="NZ_NPEX01000053.1"/>
</dbReference>
<gene>
    <name evidence="2" type="ORF">CH341_10180</name>
</gene>
<feature type="compositionally biased region" description="Basic and acidic residues" evidence="1">
    <location>
        <begin position="9"/>
        <end position="22"/>
    </location>
</feature>
<feature type="non-terminal residue" evidence="2">
    <location>
        <position position="68"/>
    </location>
</feature>
<feature type="region of interest" description="Disordered" evidence="1">
    <location>
        <begin position="49"/>
        <end position="68"/>
    </location>
</feature>
<comment type="caution">
    <text evidence="2">The sequence shown here is derived from an EMBL/GenBank/DDBJ whole genome shotgun (WGS) entry which is preliminary data.</text>
</comment>
<evidence type="ECO:0000313" key="3">
    <source>
        <dbReference type="Proteomes" id="UP000249130"/>
    </source>
</evidence>
<feature type="region of interest" description="Disordered" evidence="1">
    <location>
        <begin position="1"/>
        <end position="39"/>
    </location>
</feature>
<dbReference type="Proteomes" id="UP000249130">
    <property type="component" value="Unassembled WGS sequence"/>
</dbReference>
<accession>A0A327L1F1</accession>
<keyword evidence="3" id="KW-1185">Reference proteome</keyword>
<organism evidence="2 3">
    <name type="scientific">Rhodoplanes roseus</name>
    <dbReference type="NCBI Taxonomy" id="29409"/>
    <lineage>
        <taxon>Bacteria</taxon>
        <taxon>Pseudomonadati</taxon>
        <taxon>Pseudomonadota</taxon>
        <taxon>Alphaproteobacteria</taxon>
        <taxon>Hyphomicrobiales</taxon>
        <taxon>Nitrobacteraceae</taxon>
        <taxon>Rhodoplanes</taxon>
    </lineage>
</organism>
<dbReference type="AlphaFoldDB" id="A0A327L1F1"/>
<evidence type="ECO:0000256" key="1">
    <source>
        <dbReference type="SAM" id="MobiDB-lite"/>
    </source>
</evidence>
<protein>
    <submittedName>
        <fullName evidence="2">Uncharacterized protein</fullName>
    </submittedName>
</protein>
<proteinExistence type="predicted"/>